<dbReference type="Gene3D" id="1.25.40.20">
    <property type="entry name" value="Ankyrin repeat-containing domain"/>
    <property type="match status" value="1"/>
</dbReference>
<dbReference type="RefSeq" id="XP_002626463.1">
    <property type="nucleotide sequence ID" value="XM_002626417.2"/>
</dbReference>
<protein>
    <submittedName>
        <fullName evidence="2">Ankyrin repeat protein</fullName>
    </submittedName>
</protein>
<dbReference type="GeneID" id="8505765"/>
<proteinExistence type="predicted"/>
<sequence>MSIWTAAQSGKLKEGRLLDILGEDSSLRDREDGSGMTPLGYALENRKASVVKLLLAHGADPDKPMGETMNFRDGRTPMYLAAIAKPASPRMVQLLLEKKPTTFDKPIPSRGNQTPLMAAIAKTSNPEIVKLLINAGASLDARDDNGKTARDLADTVLNPEIKKQIKDAFEPPLRKGGGKGGLRSYMTKWVVGVLAKSKAWRAFGSIFKSASRYFLGIASPGSYYPEEELDEEQPETVEDFKNSLNKVVNNDGLGRFFPPGNTYVNEVAEKAAALKNDPNNWLKSPSQLQGLATVALYKPILYCDDSYSMNEEDRWRKQAELAKRITDIATRADPNNRGIYFRLINTTLYNADNLDGNAVLQTLNFRPNGYTPLGTRLRERILNPLVYAPLSSGGQLERPYLVMIITDGFPSGESQDQLRNEILECSQFLGTKGYRKDAVRFCLSQIGTDDEAKDFMNKLDMDDEVLQVLYRTSELLDARYDELRKNEAELEDWLLSMLLSPVQTLNAE</sequence>
<dbReference type="PROSITE" id="PS50088">
    <property type="entry name" value="ANK_REPEAT"/>
    <property type="match status" value="2"/>
</dbReference>
<dbReference type="OrthoDB" id="2142040at2759"/>
<evidence type="ECO:0000313" key="2">
    <source>
        <dbReference type="EMBL" id="OAT07585.1"/>
    </source>
</evidence>
<dbReference type="PANTHER" id="PTHR34706">
    <property type="entry name" value="SLR1338 PROTEIN"/>
    <property type="match status" value="1"/>
</dbReference>
<gene>
    <name evidence="2" type="ORF">BDBG_03627</name>
</gene>
<dbReference type="AlphaFoldDB" id="A0A179UHR3"/>
<reference evidence="3" key="1">
    <citation type="journal article" date="2015" name="PLoS Genet.">
        <title>The dynamic genome and transcriptome of the human fungal pathogen Blastomyces and close relative Emmonsia.</title>
        <authorList>
            <person name="Munoz J.F."/>
            <person name="Gauthier G.M."/>
            <person name="Desjardins C.A."/>
            <person name="Gallo J.E."/>
            <person name="Holder J."/>
            <person name="Sullivan T.D."/>
            <person name="Marty A.J."/>
            <person name="Carmen J.C."/>
            <person name="Chen Z."/>
            <person name="Ding L."/>
            <person name="Gujja S."/>
            <person name="Magrini V."/>
            <person name="Misas E."/>
            <person name="Mitreva M."/>
            <person name="Priest M."/>
            <person name="Saif S."/>
            <person name="Whiston E.A."/>
            <person name="Young S."/>
            <person name="Zeng Q."/>
            <person name="Goldman W.E."/>
            <person name="Mardis E.R."/>
            <person name="Taylor J.W."/>
            <person name="McEwen J.G."/>
            <person name="Clay O.K."/>
            <person name="Klein B.S."/>
            <person name="Cuomo C.A."/>
        </authorList>
    </citation>
    <scope>NUCLEOTIDE SEQUENCE [LARGE SCALE GENOMIC DNA]</scope>
    <source>
        <strain evidence="3">SLH14081</strain>
    </source>
</reference>
<dbReference type="EMBL" id="GG657452">
    <property type="protein sequence ID" value="OAT07585.1"/>
    <property type="molecule type" value="Genomic_DNA"/>
</dbReference>
<name>A0A179UHR3_BLAGS</name>
<dbReference type="VEuPathDB" id="FungiDB:BDBG_03627"/>
<dbReference type="PROSITE" id="PS50297">
    <property type="entry name" value="ANK_REP_REGION"/>
    <property type="match status" value="2"/>
</dbReference>
<keyword evidence="3" id="KW-1185">Reference proteome</keyword>
<evidence type="ECO:0000256" key="1">
    <source>
        <dbReference type="PROSITE-ProRule" id="PRU00023"/>
    </source>
</evidence>
<dbReference type="PANTHER" id="PTHR34706:SF3">
    <property type="entry name" value="ANKYRIN REPEAT PROTEIN (AFU_ORTHOLOGUE AFUA_7G06200)"/>
    <property type="match status" value="1"/>
</dbReference>
<evidence type="ECO:0000313" key="3">
    <source>
        <dbReference type="Proteomes" id="UP000002038"/>
    </source>
</evidence>
<dbReference type="InterPro" id="IPR002110">
    <property type="entry name" value="Ankyrin_rpt"/>
</dbReference>
<dbReference type="KEGG" id="bgh:BDBG_03627"/>
<keyword evidence="1" id="KW-0040">ANK repeat</keyword>
<dbReference type="SMART" id="SM00248">
    <property type="entry name" value="ANK"/>
    <property type="match status" value="3"/>
</dbReference>
<dbReference type="Pfam" id="PF13857">
    <property type="entry name" value="Ank_5"/>
    <property type="match status" value="1"/>
</dbReference>
<dbReference type="Proteomes" id="UP000002038">
    <property type="component" value="Unassembled WGS sequence"/>
</dbReference>
<feature type="repeat" description="ANK" evidence="1">
    <location>
        <begin position="34"/>
        <end position="62"/>
    </location>
</feature>
<feature type="repeat" description="ANK" evidence="1">
    <location>
        <begin position="111"/>
        <end position="144"/>
    </location>
</feature>
<dbReference type="SUPFAM" id="SSF48403">
    <property type="entry name" value="Ankyrin repeat"/>
    <property type="match status" value="1"/>
</dbReference>
<organism evidence="2 3">
    <name type="scientific">Blastomyces gilchristii (strain SLH14081)</name>
    <name type="common">Blastomyces dermatitidis</name>
    <dbReference type="NCBI Taxonomy" id="559298"/>
    <lineage>
        <taxon>Eukaryota</taxon>
        <taxon>Fungi</taxon>
        <taxon>Dikarya</taxon>
        <taxon>Ascomycota</taxon>
        <taxon>Pezizomycotina</taxon>
        <taxon>Eurotiomycetes</taxon>
        <taxon>Eurotiomycetidae</taxon>
        <taxon>Onygenales</taxon>
        <taxon>Ajellomycetaceae</taxon>
        <taxon>Blastomyces</taxon>
    </lineage>
</organism>
<dbReference type="Pfam" id="PF12796">
    <property type="entry name" value="Ank_2"/>
    <property type="match status" value="1"/>
</dbReference>
<dbReference type="InterPro" id="IPR036770">
    <property type="entry name" value="Ankyrin_rpt-contain_sf"/>
</dbReference>
<accession>A0A179UHR3</accession>